<accession>X0Y7A4</accession>
<name>X0Y7A4_9ZZZZ</name>
<evidence type="ECO:0000259" key="1">
    <source>
        <dbReference type="Pfam" id="PF07364"/>
    </source>
</evidence>
<dbReference type="AlphaFoldDB" id="X0Y7A4"/>
<evidence type="ECO:0000313" key="2">
    <source>
        <dbReference type="EMBL" id="GAG51769.1"/>
    </source>
</evidence>
<dbReference type="EMBL" id="BARS01056129">
    <property type="protein sequence ID" value="GAG51769.1"/>
    <property type="molecule type" value="Genomic_DNA"/>
</dbReference>
<dbReference type="InterPro" id="IPR015995">
    <property type="entry name" value="MlrC_N"/>
</dbReference>
<gene>
    <name evidence="2" type="ORF">S01H1_82748</name>
</gene>
<sequence length="187" mass="20243">AGFSHETVSFWPGVTSLEDFERTALYGADVIEKLRGTNSSIGGFIDVCEQEGVELVPICAAQGGATATVADEVYGHYVPYMKKGFAEVAGELDGILLALHGAMATESRQDPETDAVREIRHVMGYEKPIMVTFDLHGNKDEAILREATGIFGYHSSPHVDSGETGRRAARAMLATLRREIRPTMAIA</sequence>
<feature type="domain" description="Microcystin LR degradation protein MlrC N-terminal" evidence="1">
    <location>
        <begin position="1"/>
        <end position="186"/>
    </location>
</feature>
<organism evidence="2">
    <name type="scientific">marine sediment metagenome</name>
    <dbReference type="NCBI Taxonomy" id="412755"/>
    <lineage>
        <taxon>unclassified sequences</taxon>
        <taxon>metagenomes</taxon>
        <taxon>ecological metagenomes</taxon>
    </lineage>
</organism>
<dbReference type="Pfam" id="PF07364">
    <property type="entry name" value="DUF1485"/>
    <property type="match status" value="1"/>
</dbReference>
<protein>
    <recommendedName>
        <fullName evidence="1">Microcystin LR degradation protein MlrC N-terminal domain-containing protein</fullName>
    </recommendedName>
</protein>
<feature type="non-terminal residue" evidence="2">
    <location>
        <position position="187"/>
    </location>
</feature>
<feature type="non-terminal residue" evidence="2">
    <location>
        <position position="1"/>
    </location>
</feature>
<reference evidence="2" key="1">
    <citation type="journal article" date="2014" name="Front. Microbiol.">
        <title>High frequency of phylogenetically diverse reductive dehalogenase-homologous genes in deep subseafloor sedimentary metagenomes.</title>
        <authorList>
            <person name="Kawai M."/>
            <person name="Futagami T."/>
            <person name="Toyoda A."/>
            <person name="Takaki Y."/>
            <person name="Nishi S."/>
            <person name="Hori S."/>
            <person name="Arai W."/>
            <person name="Tsubouchi T."/>
            <person name="Morono Y."/>
            <person name="Uchiyama I."/>
            <person name="Ito T."/>
            <person name="Fujiyama A."/>
            <person name="Inagaki F."/>
            <person name="Takami H."/>
        </authorList>
    </citation>
    <scope>NUCLEOTIDE SEQUENCE</scope>
    <source>
        <strain evidence="2">Expedition CK06-06</strain>
    </source>
</reference>
<comment type="caution">
    <text evidence="2">The sequence shown here is derived from an EMBL/GenBank/DDBJ whole genome shotgun (WGS) entry which is preliminary data.</text>
</comment>
<proteinExistence type="predicted"/>